<organism evidence="2 3">
    <name type="scientific">Vespula squamosa</name>
    <name type="common">Southern yellow jacket</name>
    <name type="synonym">Wasp</name>
    <dbReference type="NCBI Taxonomy" id="30214"/>
    <lineage>
        <taxon>Eukaryota</taxon>
        <taxon>Metazoa</taxon>
        <taxon>Ecdysozoa</taxon>
        <taxon>Arthropoda</taxon>
        <taxon>Hexapoda</taxon>
        <taxon>Insecta</taxon>
        <taxon>Pterygota</taxon>
        <taxon>Neoptera</taxon>
        <taxon>Endopterygota</taxon>
        <taxon>Hymenoptera</taxon>
        <taxon>Apocrita</taxon>
        <taxon>Aculeata</taxon>
        <taxon>Vespoidea</taxon>
        <taxon>Vespidae</taxon>
        <taxon>Vespinae</taxon>
        <taxon>Vespula</taxon>
    </lineage>
</organism>
<keyword evidence="3" id="KW-1185">Reference proteome</keyword>
<evidence type="ECO:0000313" key="3">
    <source>
        <dbReference type="Proteomes" id="UP001607302"/>
    </source>
</evidence>
<dbReference type="Proteomes" id="UP001607302">
    <property type="component" value="Unassembled WGS sequence"/>
</dbReference>
<comment type="caution">
    <text evidence="2">The sequence shown here is derived from an EMBL/GenBank/DDBJ whole genome shotgun (WGS) entry which is preliminary data.</text>
</comment>
<dbReference type="AlphaFoldDB" id="A0ABD2BYX5"/>
<accession>A0ABD2BYX5</accession>
<keyword evidence="1" id="KW-0812">Transmembrane</keyword>
<evidence type="ECO:0000256" key="1">
    <source>
        <dbReference type="SAM" id="Phobius"/>
    </source>
</evidence>
<sequence>MFSMIVITLLHVIKIILILSMVIREYLFEPLNKFAHLLICLRPRTSLTKNERRREKRKCECMWKLNSIKFHLSIFLSDCSIASKFGKVTSQNTDVKIVRAAGSETHIGNNAAISFSFERFNNGSQNVHAIMRNVITGYRKK</sequence>
<protein>
    <submittedName>
        <fullName evidence="2">Uncharacterized protein</fullName>
    </submittedName>
</protein>
<keyword evidence="1" id="KW-0472">Membrane</keyword>
<feature type="transmembrane region" description="Helical" evidence="1">
    <location>
        <begin position="6"/>
        <end position="23"/>
    </location>
</feature>
<dbReference type="EMBL" id="JAUDFV010000027">
    <property type="protein sequence ID" value="KAL2737982.1"/>
    <property type="molecule type" value="Genomic_DNA"/>
</dbReference>
<evidence type="ECO:0000313" key="2">
    <source>
        <dbReference type="EMBL" id="KAL2737982.1"/>
    </source>
</evidence>
<reference evidence="2 3" key="1">
    <citation type="journal article" date="2024" name="Ann. Entomol. Soc. Am.">
        <title>Genomic analyses of the southern and eastern yellowjacket wasps (Hymenoptera: Vespidae) reveal evolutionary signatures of social life.</title>
        <authorList>
            <person name="Catto M.A."/>
            <person name="Caine P.B."/>
            <person name="Orr S.E."/>
            <person name="Hunt B.G."/>
            <person name="Goodisman M.A.D."/>
        </authorList>
    </citation>
    <scope>NUCLEOTIDE SEQUENCE [LARGE SCALE GENOMIC DNA]</scope>
    <source>
        <strain evidence="2">233</strain>
        <tissue evidence="2">Head and thorax</tissue>
    </source>
</reference>
<name>A0ABD2BYX5_VESSQ</name>
<gene>
    <name evidence="2" type="ORF">V1478_002068</name>
</gene>
<proteinExistence type="predicted"/>
<keyword evidence="1" id="KW-1133">Transmembrane helix</keyword>